<organism evidence="8 9">
    <name type="scientific">Endozoicomonas gorgoniicola</name>
    <dbReference type="NCBI Taxonomy" id="1234144"/>
    <lineage>
        <taxon>Bacteria</taxon>
        <taxon>Pseudomonadati</taxon>
        <taxon>Pseudomonadota</taxon>
        <taxon>Gammaproteobacteria</taxon>
        <taxon>Oceanospirillales</taxon>
        <taxon>Endozoicomonadaceae</taxon>
        <taxon>Endozoicomonas</taxon>
    </lineage>
</organism>
<dbReference type="Proteomes" id="UP001209854">
    <property type="component" value="Unassembled WGS sequence"/>
</dbReference>
<comment type="subunit">
    <text evidence="7">Part of a complex composed of FtsB, FtsL and FtsQ.</text>
</comment>
<keyword evidence="1 7" id="KW-1003">Cell membrane</keyword>
<evidence type="ECO:0000313" key="8">
    <source>
        <dbReference type="EMBL" id="MCW7553233.1"/>
    </source>
</evidence>
<evidence type="ECO:0000256" key="2">
    <source>
        <dbReference type="ARBA" id="ARBA00022618"/>
    </source>
</evidence>
<proteinExistence type="inferred from homology"/>
<dbReference type="PANTHER" id="PTHR37485">
    <property type="entry name" value="CELL DIVISION PROTEIN FTSB"/>
    <property type="match status" value="1"/>
</dbReference>
<gene>
    <name evidence="7" type="primary">ftsB</name>
    <name evidence="8" type="ORF">NX722_11400</name>
</gene>
<feature type="coiled-coil region" evidence="7">
    <location>
        <begin position="30"/>
        <end position="71"/>
    </location>
</feature>
<dbReference type="RefSeq" id="WP_262568078.1">
    <property type="nucleotide sequence ID" value="NZ_JAPFCC010000001.1"/>
</dbReference>
<keyword evidence="4 7" id="KW-1133">Transmembrane helix</keyword>
<keyword evidence="2 7" id="KW-0132">Cell division</keyword>
<dbReference type="Pfam" id="PF04977">
    <property type="entry name" value="DivIC"/>
    <property type="match status" value="1"/>
</dbReference>
<keyword evidence="7" id="KW-0175">Coiled coil</keyword>
<comment type="subcellular location">
    <subcellularLocation>
        <location evidence="7">Cell inner membrane</location>
        <topology evidence="7">Single-pass type II membrane protein</topology>
    </subcellularLocation>
    <text evidence="7">Localizes to the division septum.</text>
</comment>
<reference evidence="8 9" key="1">
    <citation type="submission" date="2022-10" db="EMBL/GenBank/DDBJ databases">
        <title>High-quality genome sequences of two octocoral-associated bacteria, Endozoicomonas euniceicola EF212 and Endozoicomonas gorgoniicola PS125.</title>
        <authorList>
            <person name="Chiou Y.-J."/>
            <person name="Chen Y.-H."/>
        </authorList>
    </citation>
    <scope>NUCLEOTIDE SEQUENCE [LARGE SCALE GENOMIC DNA]</scope>
    <source>
        <strain evidence="8 9">PS125</strain>
    </source>
</reference>
<dbReference type="InterPro" id="IPR007060">
    <property type="entry name" value="FtsL/DivIC"/>
</dbReference>
<evidence type="ECO:0000256" key="6">
    <source>
        <dbReference type="ARBA" id="ARBA00023306"/>
    </source>
</evidence>
<evidence type="ECO:0000256" key="5">
    <source>
        <dbReference type="ARBA" id="ARBA00023136"/>
    </source>
</evidence>
<evidence type="ECO:0000256" key="1">
    <source>
        <dbReference type="ARBA" id="ARBA00022475"/>
    </source>
</evidence>
<keyword evidence="3 7" id="KW-0812">Transmembrane</keyword>
<keyword evidence="7" id="KW-0997">Cell inner membrane</keyword>
<protein>
    <recommendedName>
        <fullName evidence="7">Cell division protein FtsB</fullName>
    </recommendedName>
</protein>
<comment type="function">
    <text evidence="7">Essential cell division protein. May link together the upstream cell division proteins, which are predominantly cytoplasmic, with the downstream cell division proteins, which are predominantly periplasmic.</text>
</comment>
<keyword evidence="6 7" id="KW-0131">Cell cycle</keyword>
<comment type="caution">
    <text evidence="8">The sequence shown here is derived from an EMBL/GenBank/DDBJ whole genome shotgun (WGS) entry which is preliminary data.</text>
</comment>
<evidence type="ECO:0000313" key="9">
    <source>
        <dbReference type="Proteomes" id="UP001209854"/>
    </source>
</evidence>
<keyword evidence="9" id="KW-1185">Reference proteome</keyword>
<evidence type="ECO:0000256" key="4">
    <source>
        <dbReference type="ARBA" id="ARBA00022989"/>
    </source>
</evidence>
<name>A0ABT3MV33_9GAMM</name>
<evidence type="ECO:0000256" key="3">
    <source>
        <dbReference type="ARBA" id="ARBA00022692"/>
    </source>
</evidence>
<feature type="topological domain" description="Periplasmic" evidence="7">
    <location>
        <begin position="23"/>
        <end position="90"/>
    </location>
</feature>
<dbReference type="PANTHER" id="PTHR37485:SF1">
    <property type="entry name" value="CELL DIVISION PROTEIN FTSB"/>
    <property type="match status" value="1"/>
</dbReference>
<keyword evidence="5 7" id="KW-0472">Membrane</keyword>
<dbReference type="EMBL" id="JAPFCC010000001">
    <property type="protein sequence ID" value="MCW7553233.1"/>
    <property type="molecule type" value="Genomic_DNA"/>
</dbReference>
<comment type="similarity">
    <text evidence="7">Belongs to the FtsB family.</text>
</comment>
<accession>A0ABT3MV33</accession>
<dbReference type="InterPro" id="IPR023081">
    <property type="entry name" value="Cell_div_FtsB"/>
</dbReference>
<dbReference type="HAMAP" id="MF_00599">
    <property type="entry name" value="FtsB"/>
    <property type="match status" value="1"/>
</dbReference>
<sequence>MHKLVISVLTITFIFLQSQLWFGEGSISELLYTREQIERQQNENERLYRRNRSLAAEVVELQNGLEIVEEQARLDLGMVRKDETFYLIYD</sequence>
<feature type="topological domain" description="Cytoplasmic" evidence="7">
    <location>
        <begin position="1"/>
        <end position="4"/>
    </location>
</feature>
<evidence type="ECO:0000256" key="7">
    <source>
        <dbReference type="HAMAP-Rule" id="MF_00599"/>
    </source>
</evidence>